<dbReference type="EMBL" id="JAAATW010000002">
    <property type="protein sequence ID" value="NBE07764.1"/>
    <property type="molecule type" value="Genomic_DNA"/>
</dbReference>
<name>A0ABW9Y5I0_9RHOB</name>
<sequence>MQQSLPLIAPPLEGEFDLAPPVPGPWQSPEPDRIALFLQRLAEAAFPDILPASVSAIRFLPLTFFPGWLLCDVHVRQSDPPEGKRARTHSLLYGPDGFTALDGNAHALHMHNALHGITLLDTEAQSAYLRFFCYFVHGEMGPFEILTDSTLLHLPDDTAFKIAPLTTDPEHDGDHLMCFRATVLYADTLFSCRFGLHASGVVEMLDDTELASDVQRRPRIRFLGTGRFRLEEEAVT</sequence>
<organism evidence="1 2">
    <name type="scientific">Paragemmobacter ruber</name>
    <dbReference type="NCBI Taxonomy" id="1985673"/>
    <lineage>
        <taxon>Bacteria</taxon>
        <taxon>Pseudomonadati</taxon>
        <taxon>Pseudomonadota</taxon>
        <taxon>Alphaproteobacteria</taxon>
        <taxon>Rhodobacterales</taxon>
        <taxon>Paracoccaceae</taxon>
        <taxon>Paragemmobacter</taxon>
    </lineage>
</organism>
<evidence type="ECO:0000313" key="2">
    <source>
        <dbReference type="Proteomes" id="UP001517376"/>
    </source>
</evidence>
<dbReference type="RefSeq" id="WP_161766784.1">
    <property type="nucleotide sequence ID" value="NZ_JAAATW010000002.1"/>
</dbReference>
<proteinExistence type="predicted"/>
<dbReference type="Proteomes" id="UP001517376">
    <property type="component" value="Unassembled WGS sequence"/>
</dbReference>
<reference evidence="2" key="1">
    <citation type="submission" date="2020-01" db="EMBL/GenBank/DDBJ databases">
        <title>Sphingomonas sp. strain CSW-10.</title>
        <authorList>
            <person name="Chen W.-M."/>
        </authorList>
    </citation>
    <scope>NUCLEOTIDE SEQUENCE [LARGE SCALE GENOMIC DNA]</scope>
    <source>
        <strain evidence="2">CCP-1</strain>
    </source>
</reference>
<evidence type="ECO:0000313" key="1">
    <source>
        <dbReference type="EMBL" id="NBE07764.1"/>
    </source>
</evidence>
<accession>A0ABW9Y5I0</accession>
<keyword evidence="2" id="KW-1185">Reference proteome</keyword>
<comment type="caution">
    <text evidence="1">The sequence shown here is derived from an EMBL/GenBank/DDBJ whole genome shotgun (WGS) entry which is preliminary data.</text>
</comment>
<gene>
    <name evidence="1" type="ORF">GU920_09460</name>
</gene>
<protein>
    <submittedName>
        <fullName evidence="1">Uncharacterized protein</fullName>
    </submittedName>
</protein>